<reference evidence="1" key="1">
    <citation type="submission" date="2019-08" db="EMBL/GenBank/DDBJ databases">
        <authorList>
            <person name="Kucharzyk K."/>
            <person name="Murdoch R.W."/>
            <person name="Higgins S."/>
            <person name="Loffler F."/>
        </authorList>
    </citation>
    <scope>NUCLEOTIDE SEQUENCE</scope>
</reference>
<dbReference type="AlphaFoldDB" id="A0A645E5C1"/>
<accession>A0A645E5C1</accession>
<organism evidence="1">
    <name type="scientific">bioreactor metagenome</name>
    <dbReference type="NCBI Taxonomy" id="1076179"/>
    <lineage>
        <taxon>unclassified sequences</taxon>
        <taxon>metagenomes</taxon>
        <taxon>ecological metagenomes</taxon>
    </lineage>
</organism>
<gene>
    <name evidence="1" type="ORF">SDC9_142927</name>
</gene>
<comment type="caution">
    <text evidence="1">The sequence shown here is derived from an EMBL/GenBank/DDBJ whole genome shotgun (WGS) entry which is preliminary data.</text>
</comment>
<proteinExistence type="predicted"/>
<protein>
    <submittedName>
        <fullName evidence="1">Uncharacterized protein</fullName>
    </submittedName>
</protein>
<dbReference type="EMBL" id="VSSQ01042226">
    <property type="protein sequence ID" value="MPM95772.1"/>
    <property type="molecule type" value="Genomic_DNA"/>
</dbReference>
<name>A0A645E5C1_9ZZZZ</name>
<evidence type="ECO:0000313" key="1">
    <source>
        <dbReference type="EMBL" id="MPM95772.1"/>
    </source>
</evidence>
<sequence length="76" mass="8911">MKALRDSIEEVNKLLDKSGQPCPICNKEAKEVKSKVLCSRYGKLICMKHCFEGCNYMEENTSRCTYRFKRNEEKRA</sequence>